<accession>A3JXT0</accession>
<name>A3JXT0_SAGS3</name>
<evidence type="ECO:0000313" key="3">
    <source>
        <dbReference type="Proteomes" id="UP000005713"/>
    </source>
</evidence>
<evidence type="ECO:0000256" key="1">
    <source>
        <dbReference type="SAM" id="MobiDB-lite"/>
    </source>
</evidence>
<proteinExistence type="predicted"/>
<evidence type="ECO:0000313" key="2">
    <source>
        <dbReference type="EMBL" id="EBA10316.1"/>
    </source>
</evidence>
<dbReference type="AlphaFoldDB" id="A3JXT0"/>
<feature type="region of interest" description="Disordered" evidence="1">
    <location>
        <begin position="20"/>
        <end position="54"/>
    </location>
</feature>
<dbReference type="eggNOG" id="ENOG502ZQ15">
    <property type="taxonomic scope" value="Bacteria"/>
</dbReference>
<sequence>MRPGGEHMDDRIATAAEAYENAAMPQRREVHTEEDTPEDANELPEAVRKTPVEEKSPARWAYERLILYIKAFEERLDSEEEVAMGFTGGDAGVLRIEGMGYFDPDVVTFYGSDPAGGRMQLIQHVTQLNVALRALPKAEKRAEPRRIGFRLVRDLDT</sequence>
<comment type="caution">
    <text evidence="2">The sequence shown here is derived from an EMBL/GenBank/DDBJ whole genome shotgun (WGS) entry which is preliminary data.</text>
</comment>
<feature type="compositionally biased region" description="Basic and acidic residues" evidence="1">
    <location>
        <begin position="45"/>
        <end position="54"/>
    </location>
</feature>
<dbReference type="Proteomes" id="UP000005713">
    <property type="component" value="Unassembled WGS sequence"/>
</dbReference>
<keyword evidence="3" id="KW-1185">Reference proteome</keyword>
<protein>
    <submittedName>
        <fullName evidence="2">Uncharacterized protein</fullName>
    </submittedName>
</protein>
<gene>
    <name evidence="2" type="ORF">SSE37_19962</name>
</gene>
<dbReference type="EMBL" id="AAYA01000001">
    <property type="protein sequence ID" value="EBA10316.1"/>
    <property type="molecule type" value="Genomic_DNA"/>
</dbReference>
<organism evidence="2 3">
    <name type="scientific">Sagittula stellata (strain ATCC 700073 / DSM 11524 / E-37)</name>
    <dbReference type="NCBI Taxonomy" id="388399"/>
    <lineage>
        <taxon>Bacteria</taxon>
        <taxon>Pseudomonadati</taxon>
        <taxon>Pseudomonadota</taxon>
        <taxon>Alphaproteobacteria</taxon>
        <taxon>Rhodobacterales</taxon>
        <taxon>Roseobacteraceae</taxon>
        <taxon>Sagittula</taxon>
    </lineage>
</organism>
<reference evidence="2 3" key="1">
    <citation type="submission" date="2006-06" db="EMBL/GenBank/DDBJ databases">
        <authorList>
            <person name="Moran M.A."/>
            <person name="Ferriera S."/>
            <person name="Johnson J."/>
            <person name="Kravitz S."/>
            <person name="Beeson K."/>
            <person name="Sutton G."/>
            <person name="Rogers Y.-H."/>
            <person name="Friedman R."/>
            <person name="Frazier M."/>
            <person name="Venter J.C."/>
        </authorList>
    </citation>
    <scope>NUCLEOTIDE SEQUENCE [LARGE SCALE GENOMIC DNA]</scope>
    <source>
        <strain evidence="2 3">E-37</strain>
    </source>
</reference>